<organism evidence="1 2">
    <name type="scientific">Armillaria tabescens</name>
    <name type="common">Ringless honey mushroom</name>
    <name type="synonym">Agaricus tabescens</name>
    <dbReference type="NCBI Taxonomy" id="1929756"/>
    <lineage>
        <taxon>Eukaryota</taxon>
        <taxon>Fungi</taxon>
        <taxon>Dikarya</taxon>
        <taxon>Basidiomycota</taxon>
        <taxon>Agaricomycotina</taxon>
        <taxon>Agaricomycetes</taxon>
        <taxon>Agaricomycetidae</taxon>
        <taxon>Agaricales</taxon>
        <taxon>Marasmiineae</taxon>
        <taxon>Physalacriaceae</taxon>
        <taxon>Desarmillaria</taxon>
    </lineage>
</organism>
<dbReference type="AlphaFoldDB" id="A0AA39TVE1"/>
<gene>
    <name evidence="1" type="ORF">EV420DRAFT_1516849</name>
</gene>
<evidence type="ECO:0008006" key="3">
    <source>
        <dbReference type="Google" id="ProtNLM"/>
    </source>
</evidence>
<reference evidence="1" key="1">
    <citation type="submission" date="2023-06" db="EMBL/GenBank/DDBJ databases">
        <authorList>
            <consortium name="Lawrence Berkeley National Laboratory"/>
            <person name="Ahrendt S."/>
            <person name="Sahu N."/>
            <person name="Indic B."/>
            <person name="Wong-Bajracharya J."/>
            <person name="Merenyi Z."/>
            <person name="Ke H.-M."/>
            <person name="Monk M."/>
            <person name="Kocsube S."/>
            <person name="Drula E."/>
            <person name="Lipzen A."/>
            <person name="Balint B."/>
            <person name="Henrissat B."/>
            <person name="Andreopoulos B."/>
            <person name="Martin F.M."/>
            <person name="Harder C.B."/>
            <person name="Rigling D."/>
            <person name="Ford K.L."/>
            <person name="Foster G.D."/>
            <person name="Pangilinan J."/>
            <person name="Papanicolaou A."/>
            <person name="Barry K."/>
            <person name="LaButti K."/>
            <person name="Viragh M."/>
            <person name="Koriabine M."/>
            <person name="Yan M."/>
            <person name="Riley R."/>
            <person name="Champramary S."/>
            <person name="Plett K.L."/>
            <person name="Tsai I.J."/>
            <person name="Slot J."/>
            <person name="Sipos G."/>
            <person name="Plett J."/>
            <person name="Nagy L.G."/>
            <person name="Grigoriev I.V."/>
        </authorList>
    </citation>
    <scope>NUCLEOTIDE SEQUENCE</scope>
    <source>
        <strain evidence="1">CCBAS 213</strain>
    </source>
</reference>
<protein>
    <recommendedName>
        <fullName evidence="3">F-box domain-containing protein</fullName>
    </recommendedName>
</protein>
<sequence length="444" mass="50767">MSPPVELISHVLAELWAYPLCTEERINAFTTCSLVSKQWSAVIKEVNSVHSWIPLSYNKGQLYTVKSAHISNPMLCRTITSCHKCYFWIKHANPSIAANRGVEFMFRRIFSDPNSPRHAIHLYLDYVDDHGVHIPSFWIPPQITQMTIVYHYPRWIVSYFLEQNHTVLCRCKKLAVDRRVSHLTVMGPARIVKPLIASRDEWQHLVLLTTNVDNIPASSRTSVIRKSYDFPLQYVGDDYALQVMFGDQSLWLHRPYHGQLPRLSVIPVGSVGYIDPLTRKFVILFNGIDPAASTDQRIKSIPSLLEGGVTKLVCDPNLSAFPDWDQEYTLSNLLRAWIDGRSVYSVPVTFNVTRSLGLAVGRVFARELHKQIIMGVFGEDHPYIQQHLDLVTTAIDSSQYAWFARLYYGPGGVYGRNEHFYFRVNPRASLNPGSPWGNFTKRDC</sequence>
<accession>A0AA39TVE1</accession>
<name>A0AA39TVE1_ARMTA</name>
<dbReference type="Proteomes" id="UP001175211">
    <property type="component" value="Unassembled WGS sequence"/>
</dbReference>
<proteinExistence type="predicted"/>
<evidence type="ECO:0000313" key="1">
    <source>
        <dbReference type="EMBL" id="KAK0464534.1"/>
    </source>
</evidence>
<comment type="caution">
    <text evidence="1">The sequence shown here is derived from an EMBL/GenBank/DDBJ whole genome shotgun (WGS) entry which is preliminary data.</text>
</comment>
<evidence type="ECO:0000313" key="2">
    <source>
        <dbReference type="Proteomes" id="UP001175211"/>
    </source>
</evidence>
<dbReference type="EMBL" id="JAUEPS010000006">
    <property type="protein sequence ID" value="KAK0464534.1"/>
    <property type="molecule type" value="Genomic_DNA"/>
</dbReference>
<dbReference type="RefSeq" id="XP_060335655.1">
    <property type="nucleotide sequence ID" value="XM_060471966.1"/>
</dbReference>
<dbReference type="GeneID" id="85355514"/>
<keyword evidence="2" id="KW-1185">Reference proteome</keyword>